<feature type="transmembrane region" description="Helical" evidence="1">
    <location>
        <begin position="12"/>
        <end position="36"/>
    </location>
</feature>
<evidence type="ECO:0000313" key="2">
    <source>
        <dbReference type="EMBL" id="MCO6414583.1"/>
    </source>
</evidence>
<dbReference type="EMBL" id="JAFIRR010000001">
    <property type="protein sequence ID" value="MCO6414583.1"/>
    <property type="molecule type" value="Genomic_DNA"/>
</dbReference>
<reference evidence="2 3" key="1">
    <citation type="submission" date="2021-12" db="EMBL/GenBank/DDBJ databases">
        <title>Siccirubricoccus leaddurans sp. nov., a high concentration Zn2+ tolerance bacterium.</title>
        <authorList>
            <person name="Cao Y."/>
        </authorList>
    </citation>
    <scope>NUCLEOTIDE SEQUENCE [LARGE SCALE GENOMIC DNA]</scope>
    <source>
        <strain evidence="2 3">KC 17139</strain>
    </source>
</reference>
<keyword evidence="1" id="KW-1133">Transmembrane helix</keyword>
<keyword evidence="3" id="KW-1185">Reference proteome</keyword>
<name>A0ABT1CY42_9PROT</name>
<evidence type="ECO:0000313" key="3">
    <source>
        <dbReference type="Proteomes" id="UP001523392"/>
    </source>
</evidence>
<comment type="caution">
    <text evidence="2">The sequence shown here is derived from an EMBL/GenBank/DDBJ whole genome shotgun (WGS) entry which is preliminary data.</text>
</comment>
<dbReference type="RefSeq" id="WP_252951174.1">
    <property type="nucleotide sequence ID" value="NZ_JAFIRR010000001.1"/>
</dbReference>
<accession>A0ABT1CY42</accession>
<dbReference type="Proteomes" id="UP001523392">
    <property type="component" value="Unassembled WGS sequence"/>
</dbReference>
<organism evidence="2 3">
    <name type="scientific">Siccirubricoccus soli</name>
    <dbReference type="NCBI Taxonomy" id="2899147"/>
    <lineage>
        <taxon>Bacteria</taxon>
        <taxon>Pseudomonadati</taxon>
        <taxon>Pseudomonadota</taxon>
        <taxon>Alphaproteobacteria</taxon>
        <taxon>Acetobacterales</taxon>
        <taxon>Roseomonadaceae</taxon>
        <taxon>Siccirubricoccus</taxon>
    </lineage>
</organism>
<sequence>MAFGLGFHGSGWYDVLSGVLALLYIGGFVAAVEYAIMRLHFLSGI</sequence>
<protein>
    <submittedName>
        <fullName evidence="2">Uncharacterized protein</fullName>
    </submittedName>
</protein>
<proteinExistence type="predicted"/>
<keyword evidence="1" id="KW-0472">Membrane</keyword>
<keyword evidence="1" id="KW-0812">Transmembrane</keyword>
<evidence type="ECO:0000256" key="1">
    <source>
        <dbReference type="SAM" id="Phobius"/>
    </source>
</evidence>
<gene>
    <name evidence="2" type="ORF">JYK14_00105</name>
</gene>